<reference evidence="1" key="1">
    <citation type="journal article" date="2014" name="Int. J. Syst. Evol. Microbiol.">
        <title>Complete genome sequence of Corynebacterium casei LMG S-19264T (=DSM 44701T), isolated from a smear-ripened cheese.</title>
        <authorList>
            <consortium name="US DOE Joint Genome Institute (JGI-PGF)"/>
            <person name="Walter F."/>
            <person name="Albersmeier A."/>
            <person name="Kalinowski J."/>
            <person name="Ruckert C."/>
        </authorList>
    </citation>
    <scope>NUCLEOTIDE SEQUENCE</scope>
    <source>
        <strain evidence="1">KCTC 42731</strain>
    </source>
</reference>
<proteinExistence type="predicted"/>
<evidence type="ECO:0000313" key="2">
    <source>
        <dbReference type="Proteomes" id="UP000623842"/>
    </source>
</evidence>
<gene>
    <name evidence="1" type="ORF">GCM10017161_33980</name>
</gene>
<comment type="caution">
    <text evidence="1">The sequence shown here is derived from an EMBL/GenBank/DDBJ whole genome shotgun (WGS) entry which is preliminary data.</text>
</comment>
<evidence type="ECO:0008006" key="3">
    <source>
        <dbReference type="Google" id="ProtNLM"/>
    </source>
</evidence>
<accession>A0A919BPF4</accession>
<reference evidence="1" key="2">
    <citation type="submission" date="2020-09" db="EMBL/GenBank/DDBJ databases">
        <authorList>
            <person name="Sun Q."/>
            <person name="Kim S."/>
        </authorList>
    </citation>
    <scope>NUCLEOTIDE SEQUENCE</scope>
    <source>
        <strain evidence="1">KCTC 42731</strain>
    </source>
</reference>
<dbReference type="Gene3D" id="2.60.40.3230">
    <property type="match status" value="1"/>
</dbReference>
<dbReference type="RefSeq" id="WP_189773076.1">
    <property type="nucleotide sequence ID" value="NZ_BNCK01000008.1"/>
</dbReference>
<keyword evidence="2" id="KW-1185">Reference proteome</keyword>
<dbReference type="CDD" id="cd09030">
    <property type="entry name" value="DUF1425"/>
    <property type="match status" value="1"/>
</dbReference>
<name>A0A919BPF4_9GAMM</name>
<dbReference type="AlphaFoldDB" id="A0A919BPF4"/>
<dbReference type="EMBL" id="BNCK01000008">
    <property type="protein sequence ID" value="GHG02287.1"/>
    <property type="molecule type" value="Genomic_DNA"/>
</dbReference>
<protein>
    <recommendedName>
        <fullName evidence="3">DUF1425 domain-containing protein</fullName>
    </recommendedName>
</protein>
<dbReference type="PROSITE" id="PS51257">
    <property type="entry name" value="PROKAR_LIPOPROTEIN"/>
    <property type="match status" value="1"/>
</dbReference>
<dbReference type="Proteomes" id="UP000623842">
    <property type="component" value="Unassembled WGS sequence"/>
</dbReference>
<dbReference type="Pfam" id="PF07233">
    <property type="entry name" value="DUF1425"/>
    <property type="match status" value="1"/>
</dbReference>
<sequence length="147" mass="16227">MNAIAKAIVISSVVALSLQACQTPPPITSGIGAESLTNEIPPATYLKVDNPELAELLTISDVKNRLNNGLLEVNTELSSQYEKSLKLQYQFQWFDPEGFAVEAGKRPWQPLELHGFQSISLQAVAPNSRAKSFKVYIRPMSSNAYKF</sequence>
<dbReference type="InterPro" id="IPR010824">
    <property type="entry name" value="DUF1425"/>
</dbReference>
<dbReference type="InterPro" id="IPR038483">
    <property type="entry name" value="YcfL-like_sf"/>
</dbReference>
<evidence type="ECO:0000313" key="1">
    <source>
        <dbReference type="EMBL" id="GHG02287.1"/>
    </source>
</evidence>
<organism evidence="1 2">
    <name type="scientific">Thalassotalea marina</name>
    <dbReference type="NCBI Taxonomy" id="1673741"/>
    <lineage>
        <taxon>Bacteria</taxon>
        <taxon>Pseudomonadati</taxon>
        <taxon>Pseudomonadota</taxon>
        <taxon>Gammaproteobacteria</taxon>
        <taxon>Alteromonadales</taxon>
        <taxon>Colwelliaceae</taxon>
        <taxon>Thalassotalea</taxon>
    </lineage>
</organism>